<gene>
    <name evidence="1" type="ORF">BpHYR1_021902</name>
</gene>
<sequence>MEPGITTAIIFLWERVRVEGTLNNGVKRQIKQSINNIYPQIHAKEELLSKQNLLSNKEIDIESLEDDDEEDDVVETTSKRAIMEKTNEIKSSSIQISCEKCNAKMFKKRFLLSKWLFKKKIVKKIK</sequence>
<accession>A0A3M7PSP0</accession>
<dbReference type="EMBL" id="REGN01009170">
    <property type="protein sequence ID" value="RNA01795.1"/>
    <property type="molecule type" value="Genomic_DNA"/>
</dbReference>
<keyword evidence="2" id="KW-1185">Reference proteome</keyword>
<proteinExistence type="predicted"/>
<organism evidence="1 2">
    <name type="scientific">Brachionus plicatilis</name>
    <name type="common">Marine rotifer</name>
    <name type="synonym">Brachionus muelleri</name>
    <dbReference type="NCBI Taxonomy" id="10195"/>
    <lineage>
        <taxon>Eukaryota</taxon>
        <taxon>Metazoa</taxon>
        <taxon>Spiralia</taxon>
        <taxon>Gnathifera</taxon>
        <taxon>Rotifera</taxon>
        <taxon>Eurotatoria</taxon>
        <taxon>Monogononta</taxon>
        <taxon>Pseudotrocha</taxon>
        <taxon>Ploima</taxon>
        <taxon>Brachionidae</taxon>
        <taxon>Brachionus</taxon>
    </lineage>
</organism>
<dbReference type="Proteomes" id="UP000276133">
    <property type="component" value="Unassembled WGS sequence"/>
</dbReference>
<dbReference type="AlphaFoldDB" id="A0A3M7PSP0"/>
<reference evidence="1 2" key="1">
    <citation type="journal article" date="2018" name="Sci. Rep.">
        <title>Genomic signatures of local adaptation to the degree of environmental predictability in rotifers.</title>
        <authorList>
            <person name="Franch-Gras L."/>
            <person name="Hahn C."/>
            <person name="Garcia-Roger E.M."/>
            <person name="Carmona M.J."/>
            <person name="Serra M."/>
            <person name="Gomez A."/>
        </authorList>
    </citation>
    <scope>NUCLEOTIDE SEQUENCE [LARGE SCALE GENOMIC DNA]</scope>
    <source>
        <strain evidence="1">HYR1</strain>
    </source>
</reference>
<name>A0A3M7PSP0_BRAPC</name>
<evidence type="ECO:0000313" key="1">
    <source>
        <dbReference type="EMBL" id="RNA01795.1"/>
    </source>
</evidence>
<evidence type="ECO:0000313" key="2">
    <source>
        <dbReference type="Proteomes" id="UP000276133"/>
    </source>
</evidence>
<comment type="caution">
    <text evidence="1">The sequence shown here is derived from an EMBL/GenBank/DDBJ whole genome shotgun (WGS) entry which is preliminary data.</text>
</comment>
<protein>
    <submittedName>
        <fullName evidence="1">Uncharacterized protein</fullName>
    </submittedName>
</protein>